<keyword evidence="4" id="KW-1185">Reference proteome</keyword>
<dbReference type="OrthoDB" id="9777090at2"/>
<proteinExistence type="predicted"/>
<organism evidence="3 4">
    <name type="scientific">Thalassoglobus neptunius</name>
    <dbReference type="NCBI Taxonomy" id="1938619"/>
    <lineage>
        <taxon>Bacteria</taxon>
        <taxon>Pseudomonadati</taxon>
        <taxon>Planctomycetota</taxon>
        <taxon>Planctomycetia</taxon>
        <taxon>Planctomycetales</taxon>
        <taxon>Planctomycetaceae</taxon>
        <taxon>Thalassoglobus</taxon>
    </lineage>
</organism>
<keyword evidence="1" id="KW-0812">Transmembrane</keyword>
<feature type="transmembrane region" description="Helical" evidence="1">
    <location>
        <begin position="12"/>
        <end position="33"/>
    </location>
</feature>
<dbReference type="InterPro" id="IPR029058">
    <property type="entry name" value="AB_hydrolase_fold"/>
</dbReference>
<comment type="caution">
    <text evidence="3">The sequence shown here is derived from an EMBL/GenBank/DDBJ whole genome shotgun (WGS) entry which is preliminary data.</text>
</comment>
<dbReference type="Gene3D" id="3.40.50.1820">
    <property type="entry name" value="alpha/beta hydrolase"/>
    <property type="match status" value="1"/>
</dbReference>
<dbReference type="GO" id="GO:0016787">
    <property type="term" value="F:hydrolase activity"/>
    <property type="evidence" value="ECO:0007669"/>
    <property type="project" value="UniProtKB-KW"/>
</dbReference>
<dbReference type="Proteomes" id="UP000317243">
    <property type="component" value="Unassembled WGS sequence"/>
</dbReference>
<evidence type="ECO:0000313" key="4">
    <source>
        <dbReference type="Proteomes" id="UP000317243"/>
    </source>
</evidence>
<dbReference type="Pfam" id="PF12146">
    <property type="entry name" value="Hydrolase_4"/>
    <property type="match status" value="1"/>
</dbReference>
<sequence length="297" mass="32887">METRSTRWKKRGLRWAVFAGSLFLEMLIMLALLQRKLIYAPDANPVELSEAISVCELTQDVRLDVAPGIKLCGWHSRCSSQEQASKRLVILFPGKAGNRLKRVSLLEQYHRLSCDTLIFDYRGYGGSAGSPAESDISNDSLKVWEFAVEKLGYEPSQIVCSGQSLGGGVATRLVWELSQRGTPPAGLILTATFSSLADAARVHYPWLPVKALLVEKYPSAERIGEVSCPLLIIHGKQDRIVPFELGLRLFEAAPDEVQGVRKTFVELPQAGHNDILHVAAEEVLDAKRSFLEQLSDD</sequence>
<name>A0A5C5X7F3_9PLAN</name>
<protein>
    <submittedName>
        <fullName evidence="3">Alpha/beta hydrolase family protein</fullName>
    </submittedName>
</protein>
<dbReference type="PANTHER" id="PTHR12277">
    <property type="entry name" value="ALPHA/BETA HYDROLASE DOMAIN-CONTAINING PROTEIN"/>
    <property type="match status" value="1"/>
</dbReference>
<keyword evidence="1" id="KW-0472">Membrane</keyword>
<accession>A0A5C5X7F3</accession>
<dbReference type="EMBL" id="SIHI01000001">
    <property type="protein sequence ID" value="TWT58045.1"/>
    <property type="molecule type" value="Genomic_DNA"/>
</dbReference>
<evidence type="ECO:0000259" key="2">
    <source>
        <dbReference type="Pfam" id="PF12146"/>
    </source>
</evidence>
<dbReference type="RefSeq" id="WP_146508163.1">
    <property type="nucleotide sequence ID" value="NZ_SIHI01000001.1"/>
</dbReference>
<evidence type="ECO:0000256" key="1">
    <source>
        <dbReference type="SAM" id="Phobius"/>
    </source>
</evidence>
<dbReference type="PANTHER" id="PTHR12277:SF79">
    <property type="entry name" value="XAA-PRO DIPEPTIDYL-PEPTIDASE-RELATED"/>
    <property type="match status" value="1"/>
</dbReference>
<keyword evidence="1" id="KW-1133">Transmembrane helix</keyword>
<evidence type="ECO:0000313" key="3">
    <source>
        <dbReference type="EMBL" id="TWT58045.1"/>
    </source>
</evidence>
<gene>
    <name evidence="3" type="ORF">KOR42_14140</name>
</gene>
<dbReference type="InterPro" id="IPR022742">
    <property type="entry name" value="Hydrolase_4"/>
</dbReference>
<dbReference type="AlphaFoldDB" id="A0A5C5X7F3"/>
<reference evidence="3 4" key="1">
    <citation type="submission" date="2019-02" db="EMBL/GenBank/DDBJ databases">
        <title>Deep-cultivation of Planctomycetes and their phenomic and genomic characterization uncovers novel biology.</title>
        <authorList>
            <person name="Wiegand S."/>
            <person name="Jogler M."/>
            <person name="Boedeker C."/>
            <person name="Pinto D."/>
            <person name="Vollmers J."/>
            <person name="Rivas-Marin E."/>
            <person name="Kohn T."/>
            <person name="Peeters S.H."/>
            <person name="Heuer A."/>
            <person name="Rast P."/>
            <person name="Oberbeckmann S."/>
            <person name="Bunk B."/>
            <person name="Jeske O."/>
            <person name="Meyerdierks A."/>
            <person name="Storesund J.E."/>
            <person name="Kallscheuer N."/>
            <person name="Luecker S."/>
            <person name="Lage O.M."/>
            <person name="Pohl T."/>
            <person name="Merkel B.J."/>
            <person name="Hornburger P."/>
            <person name="Mueller R.-W."/>
            <person name="Bruemmer F."/>
            <person name="Labrenz M."/>
            <person name="Spormann A.M."/>
            <person name="Op Den Camp H."/>
            <person name="Overmann J."/>
            <person name="Amann R."/>
            <person name="Jetten M.S.M."/>
            <person name="Mascher T."/>
            <person name="Medema M.H."/>
            <person name="Devos D.P."/>
            <person name="Kaster A.-K."/>
            <person name="Ovreas L."/>
            <person name="Rohde M."/>
            <person name="Galperin M.Y."/>
            <person name="Jogler C."/>
        </authorList>
    </citation>
    <scope>NUCLEOTIDE SEQUENCE [LARGE SCALE GENOMIC DNA]</scope>
    <source>
        <strain evidence="3 4">KOR42</strain>
    </source>
</reference>
<feature type="domain" description="Serine aminopeptidase S33" evidence="2">
    <location>
        <begin position="85"/>
        <end position="200"/>
    </location>
</feature>
<dbReference type="SUPFAM" id="SSF53474">
    <property type="entry name" value="alpha/beta-Hydrolases"/>
    <property type="match status" value="1"/>
</dbReference>
<keyword evidence="3" id="KW-0378">Hydrolase</keyword>